<dbReference type="EMBL" id="CACVKT020002575">
    <property type="protein sequence ID" value="CAC5378508.1"/>
    <property type="molecule type" value="Genomic_DNA"/>
</dbReference>
<protein>
    <submittedName>
        <fullName evidence="1">Uncharacterized protein</fullName>
    </submittedName>
</protein>
<dbReference type="Proteomes" id="UP000507470">
    <property type="component" value="Unassembled WGS sequence"/>
</dbReference>
<evidence type="ECO:0000313" key="1">
    <source>
        <dbReference type="EMBL" id="CAC5378508.1"/>
    </source>
</evidence>
<sequence length="157" mass="17094">MASTNSFLGNIGSKISGIKQFLTPSYAGSRPVNINTSTSSSTEQEISNQTIGNMNYNKNIGKNLPSENNSSGYNSTNITNSCPEIRNEQIVHSTPRHVVDTLSNGELSPCSKTNHGNSDQFYGPQLHTPYKMASEIVHTEGNMTHIPMNVMIFLTSP</sequence>
<evidence type="ECO:0000313" key="2">
    <source>
        <dbReference type="Proteomes" id="UP000507470"/>
    </source>
</evidence>
<accession>A0A6J8B3P3</accession>
<keyword evidence="2" id="KW-1185">Reference proteome</keyword>
<name>A0A6J8B3P3_MYTCO</name>
<proteinExistence type="predicted"/>
<dbReference type="AlphaFoldDB" id="A0A6J8B3P3"/>
<reference evidence="1 2" key="1">
    <citation type="submission" date="2020-06" db="EMBL/GenBank/DDBJ databases">
        <authorList>
            <person name="Li R."/>
            <person name="Bekaert M."/>
        </authorList>
    </citation>
    <scope>NUCLEOTIDE SEQUENCE [LARGE SCALE GENOMIC DNA]</scope>
    <source>
        <strain evidence="2">wild</strain>
    </source>
</reference>
<gene>
    <name evidence="1" type="ORF">MCOR_14702</name>
</gene>
<organism evidence="1 2">
    <name type="scientific">Mytilus coruscus</name>
    <name type="common">Sea mussel</name>
    <dbReference type="NCBI Taxonomy" id="42192"/>
    <lineage>
        <taxon>Eukaryota</taxon>
        <taxon>Metazoa</taxon>
        <taxon>Spiralia</taxon>
        <taxon>Lophotrochozoa</taxon>
        <taxon>Mollusca</taxon>
        <taxon>Bivalvia</taxon>
        <taxon>Autobranchia</taxon>
        <taxon>Pteriomorphia</taxon>
        <taxon>Mytilida</taxon>
        <taxon>Mytiloidea</taxon>
        <taxon>Mytilidae</taxon>
        <taxon>Mytilinae</taxon>
        <taxon>Mytilus</taxon>
    </lineage>
</organism>